<keyword evidence="4 10" id="KW-1133">Transmembrane helix</keyword>
<feature type="binding site" evidence="6">
    <location>
        <position position="58"/>
    </location>
    <ligand>
        <name>Na(+)</name>
        <dbReference type="ChEBI" id="CHEBI:29101"/>
        <label>1</label>
    </ligand>
</feature>
<dbReference type="InterPro" id="IPR000175">
    <property type="entry name" value="Na/ntran_symport"/>
</dbReference>
<dbReference type="PROSITE" id="PS50267">
    <property type="entry name" value="NA_NEUROTRAN_SYMP_3"/>
    <property type="match status" value="1"/>
</dbReference>
<feature type="transmembrane region" description="Helical" evidence="10">
    <location>
        <begin position="303"/>
        <end position="324"/>
    </location>
</feature>
<dbReference type="GO" id="GO:0005886">
    <property type="term" value="C:plasma membrane"/>
    <property type="evidence" value="ECO:0007669"/>
    <property type="project" value="TreeGrafter"/>
</dbReference>
<dbReference type="PANTHER" id="PTHR11616">
    <property type="entry name" value="SODIUM/CHLORIDE DEPENDENT TRANSPORTER"/>
    <property type="match status" value="1"/>
</dbReference>
<feature type="binding site" evidence="6">
    <location>
        <position position="54"/>
    </location>
    <ligand>
        <name>Na(+)</name>
        <dbReference type="ChEBI" id="CHEBI:29101"/>
        <label>1</label>
    </ligand>
</feature>
<evidence type="ECO:0000256" key="5">
    <source>
        <dbReference type="ARBA" id="ARBA00023136"/>
    </source>
</evidence>
<gene>
    <name evidence="11" type="primary">SLC6A13</name>
    <name evidence="11" type="ORF">BLAG_LOCUS20094</name>
</gene>
<dbReference type="SUPFAM" id="SSF161070">
    <property type="entry name" value="SNF-like"/>
    <property type="match status" value="1"/>
</dbReference>
<feature type="transmembrane region" description="Helical" evidence="10">
    <location>
        <begin position="75"/>
        <end position="96"/>
    </location>
</feature>
<evidence type="ECO:0000256" key="6">
    <source>
        <dbReference type="PIRSR" id="PIRSR600175-1"/>
    </source>
</evidence>
<dbReference type="AlphaFoldDB" id="A0A8K0A235"/>
<evidence type="ECO:0000256" key="9">
    <source>
        <dbReference type="SAM" id="MobiDB-lite"/>
    </source>
</evidence>
<feature type="binding site" evidence="6">
    <location>
        <position position="53"/>
    </location>
    <ligand>
        <name>Na(+)</name>
        <dbReference type="ChEBI" id="CHEBI:29101"/>
        <label>1</label>
    </ligand>
</feature>
<comment type="similarity">
    <text evidence="8">Belongs to the sodium:neurotransmitter symporter (SNF) (TC 2.A.22) family.</text>
</comment>
<feature type="binding site" evidence="6">
    <location>
        <position position="342"/>
    </location>
    <ligand>
        <name>Na(+)</name>
        <dbReference type="ChEBI" id="CHEBI:29101"/>
        <label>1</label>
    </ligand>
</feature>
<dbReference type="EMBL" id="OV696690">
    <property type="protein sequence ID" value="CAH1266516.1"/>
    <property type="molecule type" value="Genomic_DNA"/>
</dbReference>
<dbReference type="PANTHER" id="PTHR11616:SF325">
    <property type="entry name" value="TRANSPORTER"/>
    <property type="match status" value="1"/>
</dbReference>
<dbReference type="OrthoDB" id="6581954at2759"/>
<dbReference type="Proteomes" id="UP000838412">
    <property type="component" value="Chromosome 5"/>
</dbReference>
<dbReference type="PRINTS" id="PR00176">
    <property type="entry name" value="NANEUSMPORT"/>
</dbReference>
<feature type="transmembrane region" description="Helical" evidence="10">
    <location>
        <begin position="225"/>
        <end position="245"/>
    </location>
</feature>
<evidence type="ECO:0000256" key="7">
    <source>
        <dbReference type="PIRSR" id="PIRSR600175-2"/>
    </source>
</evidence>
<feature type="transmembrane region" description="Helical" evidence="10">
    <location>
        <begin position="117"/>
        <end position="143"/>
    </location>
</feature>
<feature type="region of interest" description="Disordered" evidence="9">
    <location>
        <begin position="611"/>
        <end position="633"/>
    </location>
</feature>
<dbReference type="Pfam" id="PF00209">
    <property type="entry name" value="SNF"/>
    <property type="match status" value="1"/>
</dbReference>
<keyword evidence="2 8" id="KW-0813">Transport</keyword>
<evidence type="ECO:0000313" key="12">
    <source>
        <dbReference type="Proteomes" id="UP000838412"/>
    </source>
</evidence>
<keyword evidence="3 8" id="KW-0812">Transmembrane</keyword>
<evidence type="ECO:0000256" key="4">
    <source>
        <dbReference type="ARBA" id="ARBA00022989"/>
    </source>
</evidence>
<keyword evidence="8" id="KW-0769">Symport</keyword>
<feature type="binding site" evidence="6">
    <location>
        <position position="411"/>
    </location>
    <ligand>
        <name>Na(+)</name>
        <dbReference type="ChEBI" id="CHEBI:29101"/>
        <label>1</label>
    </ligand>
</feature>
<evidence type="ECO:0000256" key="8">
    <source>
        <dbReference type="RuleBase" id="RU003732"/>
    </source>
</evidence>
<dbReference type="PROSITE" id="PS00610">
    <property type="entry name" value="NA_NEUROTRAN_SYMP_1"/>
    <property type="match status" value="1"/>
</dbReference>
<accession>A0A8K0A235</accession>
<feature type="transmembrane region" description="Helical" evidence="10">
    <location>
        <begin position="514"/>
        <end position="536"/>
    </location>
</feature>
<evidence type="ECO:0000256" key="10">
    <source>
        <dbReference type="SAM" id="Phobius"/>
    </source>
</evidence>
<evidence type="ECO:0000256" key="3">
    <source>
        <dbReference type="ARBA" id="ARBA00022692"/>
    </source>
</evidence>
<protein>
    <recommendedName>
        <fullName evidence="8">Transporter</fullName>
    </recommendedName>
</protein>
<evidence type="ECO:0000256" key="1">
    <source>
        <dbReference type="ARBA" id="ARBA00004141"/>
    </source>
</evidence>
<feature type="binding site" evidence="6">
    <location>
        <position position="51"/>
    </location>
    <ligand>
        <name>Na(+)</name>
        <dbReference type="ChEBI" id="CHEBI:29101"/>
        <label>1</label>
    </ligand>
</feature>
<feature type="binding site" evidence="6">
    <location>
        <position position="410"/>
    </location>
    <ligand>
        <name>Na(+)</name>
        <dbReference type="ChEBI" id="CHEBI:29101"/>
        <label>1</label>
    </ligand>
</feature>
<reference evidence="11" key="1">
    <citation type="submission" date="2022-01" db="EMBL/GenBank/DDBJ databases">
        <authorList>
            <person name="Braso-Vives M."/>
        </authorList>
    </citation>
    <scope>NUCLEOTIDE SEQUENCE</scope>
</reference>
<feature type="transmembrane region" description="Helical" evidence="10">
    <location>
        <begin position="336"/>
        <end position="361"/>
    </location>
</feature>
<keyword evidence="5 10" id="KW-0472">Membrane</keyword>
<keyword evidence="12" id="KW-1185">Reference proteome</keyword>
<keyword evidence="7" id="KW-1015">Disulfide bond</keyword>
<sequence length="633" mass="71018">MAGKAEESYTEGVDMTTTNAAVATLTEDEKQEENERPTWGHKVDFILSCVGFAVGLGNVWRFPYLCYRNGGGAFLIPYFICLVAGGVPVFFLEIFLGQFMSQGGIGCWKICPIFQGIGFATTVICLLLNVYYIIILNWAAYFFGRSFTSILPWSHCDNPWNTEYCTTNFTKPDTSSVTNMTNTTMDGNMTAVNGTNTTLQISPVVEFWENKVLNMSEGVEDLGEVQWELAVCLLCVWVVVYFCVFKGVKSTGKVVYFTATFPYVMLTVLLIRGATLDGAADGLYFYLNPDWERLKDHKVWIDAGTQIFFSYAIGLGCMTALGSYNKFHNDSYKQSVLIAIVNSFTSLYSGLVVFSVLGFMAKEQGLDIKDVAASGPGLVFIAYPRALSLMPLAPLWSCLFFFMIILVGLDSQFVGVEGFVTAVVDMIPYLRRGYNREIFIAGLCVFNFLLGLTMVTNGGIYVFQIFDYYSASGISLLFMSFFECVAIAWIFGVNRFYDSIEIMIGYKPLPWFKVCWTVLTPLITVGIFVFMCVTWSPMEFKHFTGTYYFPTWAETIGWVMVVVVILCVPVTAVVKICQAKGTFRERWREVTTPQLQYHQLRDKDKLARGLSIDSDPSTPPPPYSSLQQYDTAL</sequence>
<organism evidence="11 12">
    <name type="scientific">Branchiostoma lanceolatum</name>
    <name type="common">Common lancelet</name>
    <name type="synonym">Amphioxus lanceolatum</name>
    <dbReference type="NCBI Taxonomy" id="7740"/>
    <lineage>
        <taxon>Eukaryota</taxon>
        <taxon>Metazoa</taxon>
        <taxon>Chordata</taxon>
        <taxon>Cephalochordata</taxon>
        <taxon>Leptocardii</taxon>
        <taxon>Amphioxiformes</taxon>
        <taxon>Branchiostomatidae</taxon>
        <taxon>Branchiostoma</taxon>
    </lineage>
</organism>
<dbReference type="CDD" id="cd11496">
    <property type="entry name" value="SLC6sbd-TauT-like"/>
    <property type="match status" value="1"/>
</dbReference>
<feature type="transmembrane region" description="Helical" evidence="10">
    <location>
        <begin position="386"/>
        <end position="409"/>
    </location>
</feature>
<dbReference type="InterPro" id="IPR037272">
    <property type="entry name" value="SNS_sf"/>
</dbReference>
<feature type="disulfide bond" evidence="7">
    <location>
        <begin position="156"/>
        <end position="165"/>
    </location>
</feature>
<comment type="subcellular location">
    <subcellularLocation>
        <location evidence="1">Membrane</location>
        <topology evidence="1">Multi-pass membrane protein</topology>
    </subcellularLocation>
</comment>
<feature type="transmembrane region" description="Helical" evidence="10">
    <location>
        <begin position="45"/>
        <end position="63"/>
    </location>
</feature>
<feature type="transmembrane region" description="Helical" evidence="10">
    <location>
        <begin position="254"/>
        <end position="274"/>
    </location>
</feature>
<feature type="transmembrane region" description="Helical" evidence="10">
    <location>
        <begin position="469"/>
        <end position="493"/>
    </location>
</feature>
<feature type="transmembrane region" description="Helical" evidence="10">
    <location>
        <begin position="556"/>
        <end position="577"/>
    </location>
</feature>
<name>A0A8K0A235_BRALA</name>
<keyword evidence="6" id="KW-0915">Sodium</keyword>
<dbReference type="GO" id="GO:0046872">
    <property type="term" value="F:metal ion binding"/>
    <property type="evidence" value="ECO:0007669"/>
    <property type="project" value="UniProtKB-KW"/>
</dbReference>
<feature type="binding site" evidence="6">
    <location>
        <position position="310"/>
    </location>
    <ligand>
        <name>Na(+)</name>
        <dbReference type="ChEBI" id="CHEBI:29101"/>
        <label>1</label>
    </ligand>
</feature>
<dbReference type="PROSITE" id="PS00754">
    <property type="entry name" value="NA_NEUROTRAN_SYMP_2"/>
    <property type="match status" value="1"/>
</dbReference>
<keyword evidence="6" id="KW-0479">Metal-binding</keyword>
<feature type="transmembrane region" description="Helical" evidence="10">
    <location>
        <begin position="438"/>
        <end position="463"/>
    </location>
</feature>
<evidence type="ECO:0000313" key="11">
    <source>
        <dbReference type="EMBL" id="CAH1266516.1"/>
    </source>
</evidence>
<proteinExistence type="inferred from homology"/>
<dbReference type="GO" id="GO:0005332">
    <property type="term" value="F:gamma-aminobutyric acid:sodium:chloride symporter activity"/>
    <property type="evidence" value="ECO:0007669"/>
    <property type="project" value="TreeGrafter"/>
</dbReference>
<evidence type="ECO:0000256" key="2">
    <source>
        <dbReference type="ARBA" id="ARBA00022448"/>
    </source>
</evidence>